<gene>
    <name evidence="1" type="ORF">V8G54_003090</name>
</gene>
<evidence type="ECO:0000313" key="1">
    <source>
        <dbReference type="EMBL" id="WVZ24546.1"/>
    </source>
</evidence>
<organism evidence="1 2">
    <name type="scientific">Vigna mungo</name>
    <name type="common">Black gram</name>
    <name type="synonym">Phaseolus mungo</name>
    <dbReference type="NCBI Taxonomy" id="3915"/>
    <lineage>
        <taxon>Eukaryota</taxon>
        <taxon>Viridiplantae</taxon>
        <taxon>Streptophyta</taxon>
        <taxon>Embryophyta</taxon>
        <taxon>Tracheophyta</taxon>
        <taxon>Spermatophyta</taxon>
        <taxon>Magnoliopsida</taxon>
        <taxon>eudicotyledons</taxon>
        <taxon>Gunneridae</taxon>
        <taxon>Pentapetalae</taxon>
        <taxon>rosids</taxon>
        <taxon>fabids</taxon>
        <taxon>Fabales</taxon>
        <taxon>Fabaceae</taxon>
        <taxon>Papilionoideae</taxon>
        <taxon>50 kb inversion clade</taxon>
        <taxon>NPAAA clade</taxon>
        <taxon>indigoferoid/millettioid clade</taxon>
        <taxon>Phaseoleae</taxon>
        <taxon>Vigna</taxon>
    </lineage>
</organism>
<evidence type="ECO:0000313" key="2">
    <source>
        <dbReference type="Proteomes" id="UP001374535"/>
    </source>
</evidence>
<dbReference type="Proteomes" id="UP001374535">
    <property type="component" value="Chromosome 1"/>
</dbReference>
<sequence length="103" mass="11909">MNSETKLPKFILTILEITIMKFLLRTHFCTFSINKTSKHTTSYITTKLKINYHTCLKETNTVHLKHKTDQKLKTQDWCRGAQPLLKGCLDARSLDRGAQEALD</sequence>
<accession>A0AAQ3PB56</accession>
<dbReference type="EMBL" id="CP144700">
    <property type="protein sequence ID" value="WVZ24546.1"/>
    <property type="molecule type" value="Genomic_DNA"/>
</dbReference>
<reference evidence="1 2" key="1">
    <citation type="journal article" date="2023" name="Life. Sci Alliance">
        <title>Evolutionary insights into 3D genome organization and epigenetic landscape of Vigna mungo.</title>
        <authorList>
            <person name="Junaid A."/>
            <person name="Singh B."/>
            <person name="Bhatia S."/>
        </authorList>
    </citation>
    <scope>NUCLEOTIDE SEQUENCE [LARGE SCALE GENOMIC DNA]</scope>
    <source>
        <strain evidence="1">Urdbean</strain>
    </source>
</reference>
<name>A0AAQ3PB56_VIGMU</name>
<keyword evidence="2" id="KW-1185">Reference proteome</keyword>
<proteinExistence type="predicted"/>
<dbReference type="AlphaFoldDB" id="A0AAQ3PB56"/>
<protein>
    <submittedName>
        <fullName evidence="1">Uncharacterized protein</fullName>
    </submittedName>
</protein>